<dbReference type="CDD" id="cd01536">
    <property type="entry name" value="PBP1_ABC_sugar_binding-like"/>
    <property type="match status" value="1"/>
</dbReference>
<evidence type="ECO:0000256" key="3">
    <source>
        <dbReference type="ARBA" id="ARBA00022729"/>
    </source>
</evidence>
<dbReference type="InterPro" id="IPR028082">
    <property type="entry name" value="Peripla_BP_I"/>
</dbReference>
<organism evidence="5 6">
    <name type="scientific">Reticulibacter mediterranei</name>
    <dbReference type="NCBI Taxonomy" id="2778369"/>
    <lineage>
        <taxon>Bacteria</taxon>
        <taxon>Bacillati</taxon>
        <taxon>Chloroflexota</taxon>
        <taxon>Ktedonobacteria</taxon>
        <taxon>Ktedonobacterales</taxon>
        <taxon>Reticulibacteraceae</taxon>
        <taxon>Reticulibacter</taxon>
    </lineage>
</organism>
<sequence>MNNERQSFSGAKRRRPLEKLSGHLSRRRFLNTVGMAGTGLALPSLLGGCAVGAQTAEHCNGVPPTTRRLRAAFTNNSLTHTWCAQGKRVAETWGKWLGVDVFWYDGQGSIKQQRNALDEIATKTWDFVAIQASGIDTLIEPVEHLLDHGIPVIQMDTEIDSSRSTNITTFIEPDHIHIGEEAATALFEKMGGRGNVIMTQGQLGHSGAQGRTKGFYQALDRYPDINLIAKDPADWDVDKTKLLWEEYLARYKDIAGAFFHNDDMALAALDVIRKAGREIFIVGVDAMPPAIEAVINGSMVATVSNPAGRVHAEALMVGIFAANGGKNIPKHILADGPLVTQQNGAGLIFLENQFLL</sequence>
<dbReference type="PANTHER" id="PTHR46847">
    <property type="entry name" value="D-ALLOSE-BINDING PERIPLASMIC PROTEIN-RELATED"/>
    <property type="match status" value="1"/>
</dbReference>
<reference evidence="5" key="1">
    <citation type="submission" date="2020-10" db="EMBL/GenBank/DDBJ databases">
        <title>Taxonomic study of unclassified bacteria belonging to the class Ktedonobacteria.</title>
        <authorList>
            <person name="Yabe S."/>
            <person name="Wang C.M."/>
            <person name="Zheng Y."/>
            <person name="Sakai Y."/>
            <person name="Cavaletti L."/>
            <person name="Monciardini P."/>
            <person name="Donadio S."/>
        </authorList>
    </citation>
    <scope>NUCLEOTIDE SEQUENCE</scope>
    <source>
        <strain evidence="5">ID150040</strain>
    </source>
</reference>
<evidence type="ECO:0000256" key="1">
    <source>
        <dbReference type="ARBA" id="ARBA00004196"/>
    </source>
</evidence>
<evidence type="ECO:0000313" key="5">
    <source>
        <dbReference type="EMBL" id="GHO92947.1"/>
    </source>
</evidence>
<gene>
    <name evidence="5" type="ORF">KSF_029950</name>
</gene>
<dbReference type="Proteomes" id="UP000597444">
    <property type="component" value="Unassembled WGS sequence"/>
</dbReference>
<protein>
    <submittedName>
        <fullName evidence="5">ABC transporter substrate-binding protein</fullName>
    </submittedName>
</protein>
<dbReference type="RefSeq" id="WP_220203758.1">
    <property type="nucleotide sequence ID" value="NZ_BNJK01000001.1"/>
</dbReference>
<accession>A0A8J3N0I3</accession>
<proteinExistence type="inferred from homology"/>
<dbReference type="PROSITE" id="PS51318">
    <property type="entry name" value="TAT"/>
    <property type="match status" value="1"/>
</dbReference>
<dbReference type="EMBL" id="BNJK01000001">
    <property type="protein sequence ID" value="GHO92947.1"/>
    <property type="molecule type" value="Genomic_DNA"/>
</dbReference>
<comment type="subcellular location">
    <subcellularLocation>
        <location evidence="1">Cell envelope</location>
    </subcellularLocation>
</comment>
<name>A0A8J3N0I3_9CHLR</name>
<dbReference type="AlphaFoldDB" id="A0A8J3N0I3"/>
<comment type="similarity">
    <text evidence="2">Belongs to the bacterial solute-binding protein 2 family.</text>
</comment>
<comment type="caution">
    <text evidence="5">The sequence shown here is derived from an EMBL/GenBank/DDBJ whole genome shotgun (WGS) entry which is preliminary data.</text>
</comment>
<keyword evidence="6" id="KW-1185">Reference proteome</keyword>
<evidence type="ECO:0000259" key="4">
    <source>
        <dbReference type="Pfam" id="PF13407"/>
    </source>
</evidence>
<dbReference type="SUPFAM" id="SSF53822">
    <property type="entry name" value="Periplasmic binding protein-like I"/>
    <property type="match status" value="1"/>
</dbReference>
<dbReference type="GO" id="GO:0030246">
    <property type="term" value="F:carbohydrate binding"/>
    <property type="evidence" value="ECO:0007669"/>
    <property type="project" value="UniProtKB-ARBA"/>
</dbReference>
<dbReference type="InterPro" id="IPR025997">
    <property type="entry name" value="SBP_2_dom"/>
</dbReference>
<keyword evidence="3" id="KW-0732">Signal</keyword>
<dbReference type="GO" id="GO:0030313">
    <property type="term" value="C:cell envelope"/>
    <property type="evidence" value="ECO:0007669"/>
    <property type="project" value="UniProtKB-SubCell"/>
</dbReference>
<feature type="domain" description="Periplasmic binding protein" evidence="4">
    <location>
        <begin position="72"/>
        <end position="324"/>
    </location>
</feature>
<dbReference type="Pfam" id="PF13407">
    <property type="entry name" value="Peripla_BP_4"/>
    <property type="match status" value="1"/>
</dbReference>
<dbReference type="PANTHER" id="PTHR46847:SF1">
    <property type="entry name" value="D-ALLOSE-BINDING PERIPLASMIC PROTEIN-RELATED"/>
    <property type="match status" value="1"/>
</dbReference>
<evidence type="ECO:0000256" key="2">
    <source>
        <dbReference type="ARBA" id="ARBA00007639"/>
    </source>
</evidence>
<dbReference type="Gene3D" id="3.40.50.2300">
    <property type="match status" value="2"/>
</dbReference>
<evidence type="ECO:0000313" key="6">
    <source>
        <dbReference type="Proteomes" id="UP000597444"/>
    </source>
</evidence>
<dbReference type="InterPro" id="IPR006311">
    <property type="entry name" value="TAT_signal"/>
</dbReference>